<reference evidence="3" key="1">
    <citation type="submission" date="2022-08" db="EMBL/GenBank/DDBJ databases">
        <authorList>
            <consortium name="DOE Joint Genome Institute"/>
            <person name="Min B."/>
            <person name="Riley R."/>
            <person name="Sierra-Patev S."/>
            <person name="Naranjo-Ortiz M."/>
            <person name="Looney B."/>
            <person name="Konkel Z."/>
            <person name="Slot J.C."/>
            <person name="Sakamoto Y."/>
            <person name="Steenwyk J.L."/>
            <person name="Rokas A."/>
            <person name="Carro J."/>
            <person name="Camarero S."/>
            <person name="Ferreira P."/>
            <person name="Molpeceres G."/>
            <person name="Ruiz-Duenas F.J."/>
            <person name="Serrano A."/>
            <person name="Henrissat B."/>
            <person name="Drula E."/>
            <person name="Hughes K.W."/>
            <person name="Mata J.L."/>
            <person name="Ishikawa N.K."/>
            <person name="Vargas-Isla R."/>
            <person name="Ushijima S."/>
            <person name="Smith C.A."/>
            <person name="Ahrendt S."/>
            <person name="Andreopoulos W."/>
            <person name="He G."/>
            <person name="Labutti K."/>
            <person name="Lipzen A."/>
            <person name="Ng V."/>
            <person name="Sandor L."/>
            <person name="Barry K."/>
            <person name="Martinez A.T."/>
            <person name="Xiao Y."/>
            <person name="Gibbons J.G."/>
            <person name="Terashima K."/>
            <person name="Hibbett D.S."/>
            <person name="Grigoriev I.V."/>
        </authorList>
    </citation>
    <scope>NUCLEOTIDE SEQUENCE</scope>
    <source>
        <strain evidence="3">TFB9207</strain>
    </source>
</reference>
<proteinExistence type="predicted"/>
<name>A0AA38P131_9AGAR</name>
<evidence type="ECO:0000313" key="4">
    <source>
        <dbReference type="Proteomes" id="UP001163846"/>
    </source>
</evidence>
<feature type="region of interest" description="Disordered" evidence="1">
    <location>
        <begin position="319"/>
        <end position="353"/>
    </location>
</feature>
<dbReference type="InterPro" id="IPR011666">
    <property type="entry name" value="DUF1604"/>
</dbReference>
<feature type="region of interest" description="Disordered" evidence="1">
    <location>
        <begin position="219"/>
        <end position="259"/>
    </location>
</feature>
<gene>
    <name evidence="3" type="ORF">F5878DRAFT_654082</name>
</gene>
<dbReference type="AlphaFoldDB" id="A0AA38P131"/>
<dbReference type="PANTHER" id="PTHR13384:SF19">
    <property type="entry name" value="G PATCH DOMAIN-CONTAINING PROTEIN 1"/>
    <property type="match status" value="1"/>
</dbReference>
<dbReference type="Pfam" id="PF26093">
    <property type="entry name" value="HTH_TGH"/>
    <property type="match status" value="1"/>
</dbReference>
<dbReference type="PANTHER" id="PTHR13384">
    <property type="entry name" value="G PATCH DOMAIN-CONTAINING PROTEIN 1"/>
    <property type="match status" value="1"/>
</dbReference>
<dbReference type="Proteomes" id="UP001163846">
    <property type="component" value="Unassembled WGS sequence"/>
</dbReference>
<dbReference type="Pfam" id="PF01585">
    <property type="entry name" value="G-patch"/>
    <property type="match status" value="1"/>
</dbReference>
<accession>A0AA38P131</accession>
<feature type="region of interest" description="Disordered" evidence="1">
    <location>
        <begin position="421"/>
        <end position="459"/>
    </location>
</feature>
<organism evidence="3 4">
    <name type="scientific">Lentinula raphanica</name>
    <dbReference type="NCBI Taxonomy" id="153919"/>
    <lineage>
        <taxon>Eukaryota</taxon>
        <taxon>Fungi</taxon>
        <taxon>Dikarya</taxon>
        <taxon>Basidiomycota</taxon>
        <taxon>Agaricomycotina</taxon>
        <taxon>Agaricomycetes</taxon>
        <taxon>Agaricomycetidae</taxon>
        <taxon>Agaricales</taxon>
        <taxon>Marasmiineae</taxon>
        <taxon>Omphalotaceae</taxon>
        <taxon>Lentinula</taxon>
    </lineage>
</organism>
<feature type="compositionally biased region" description="Polar residues" evidence="1">
    <location>
        <begin position="245"/>
        <end position="258"/>
    </location>
</feature>
<dbReference type="Pfam" id="PF07713">
    <property type="entry name" value="DUF1604"/>
    <property type="match status" value="1"/>
</dbReference>
<dbReference type="GO" id="GO:0003723">
    <property type="term" value="F:RNA binding"/>
    <property type="evidence" value="ECO:0007669"/>
    <property type="project" value="TreeGrafter"/>
</dbReference>
<sequence>MTSRLKRKLVDIGVDPSSARANENFCLSYPLTQIGMHLPPLEKSRDTGEFVSGRRRLHGAFTGGFSAGYFDTTFVSSRSDCAKKNAAKPEDFMDREDFPLTTAFRSAMLPPTNESVGARILKKMGWRVGQGIGPRVTLNTGYLKLFQILLSTRTQRKPINTYAPRDTPMLVVEQRQQSLLSLGFVHLAYDGTDDHDRERSSLGNSKLKSVSLPSRKIRDGTAVLPGCPLPDIPPRWKPDPERVWSQHQPQEPASSSNKENIKNDAANALPHGKWKTSGLSADARGSILGETPLPSAPRSVFDFMSQKDRERLKNIAASLHPPSAAESSTVAESTSQFSPTPTPTHTTATPRIPRIDPGIARAAINGFKPFATNPVNQARYTAYLQSQADPSSTITPEPLSINQCPNSTLRWTNMLRAISARGFRDDPPQDDDAATANKGKEAKAKDEKELSPQENAAQLGIYRPLTRESIPWQPARLLCKRFLDPATQPLSSTDHGIVSTTEASRSTSTGEPRDLANVGLGDEDDTQGRDLTYERPSIVILKAIFASDDEDSSDEEDIKTAEKTAVKEVIIL</sequence>
<feature type="compositionally biased region" description="Basic and acidic residues" evidence="1">
    <location>
        <begin position="234"/>
        <end position="244"/>
    </location>
</feature>
<dbReference type="GO" id="GO:0005634">
    <property type="term" value="C:nucleus"/>
    <property type="evidence" value="ECO:0007669"/>
    <property type="project" value="TreeGrafter"/>
</dbReference>
<dbReference type="InterPro" id="IPR000467">
    <property type="entry name" value="G_patch_dom"/>
</dbReference>
<keyword evidence="4" id="KW-1185">Reference proteome</keyword>
<feature type="compositionally biased region" description="Basic and acidic residues" evidence="1">
    <location>
        <begin position="438"/>
        <end position="451"/>
    </location>
</feature>
<protein>
    <recommendedName>
        <fullName evidence="2">G-patch domain-containing protein</fullName>
    </recommendedName>
</protein>
<dbReference type="EMBL" id="MU806577">
    <property type="protein sequence ID" value="KAJ3834133.1"/>
    <property type="molecule type" value="Genomic_DNA"/>
</dbReference>
<feature type="domain" description="G-patch" evidence="2">
    <location>
        <begin position="113"/>
        <end position="164"/>
    </location>
</feature>
<dbReference type="GO" id="GO:0006397">
    <property type="term" value="P:mRNA processing"/>
    <property type="evidence" value="ECO:0007669"/>
    <property type="project" value="InterPro"/>
</dbReference>
<feature type="compositionally biased region" description="Low complexity" evidence="1">
    <location>
        <begin position="323"/>
        <end position="335"/>
    </location>
</feature>
<evidence type="ECO:0000313" key="3">
    <source>
        <dbReference type="EMBL" id="KAJ3834133.1"/>
    </source>
</evidence>
<feature type="region of interest" description="Disordered" evidence="1">
    <location>
        <begin position="489"/>
        <end position="532"/>
    </location>
</feature>
<comment type="caution">
    <text evidence="3">The sequence shown here is derived from an EMBL/GenBank/DDBJ whole genome shotgun (WGS) entry which is preliminary data.</text>
</comment>
<evidence type="ECO:0000259" key="2">
    <source>
        <dbReference type="PROSITE" id="PS50174"/>
    </source>
</evidence>
<dbReference type="PROSITE" id="PS50174">
    <property type="entry name" value="G_PATCH"/>
    <property type="match status" value="1"/>
</dbReference>
<evidence type="ECO:0000256" key="1">
    <source>
        <dbReference type="SAM" id="MobiDB-lite"/>
    </source>
</evidence>
<feature type="compositionally biased region" description="Polar residues" evidence="1">
    <location>
        <begin position="489"/>
        <end position="510"/>
    </location>
</feature>